<name>A0A8S9MSD1_BRACR</name>
<feature type="compositionally biased region" description="Low complexity" evidence="1">
    <location>
        <begin position="46"/>
        <end position="55"/>
    </location>
</feature>
<gene>
    <name evidence="2" type="ORF">F2Q69_00054088</name>
</gene>
<organism evidence="2 3">
    <name type="scientific">Brassica cretica</name>
    <name type="common">Mustard</name>
    <dbReference type="NCBI Taxonomy" id="69181"/>
    <lineage>
        <taxon>Eukaryota</taxon>
        <taxon>Viridiplantae</taxon>
        <taxon>Streptophyta</taxon>
        <taxon>Embryophyta</taxon>
        <taxon>Tracheophyta</taxon>
        <taxon>Spermatophyta</taxon>
        <taxon>Magnoliopsida</taxon>
        <taxon>eudicotyledons</taxon>
        <taxon>Gunneridae</taxon>
        <taxon>Pentapetalae</taxon>
        <taxon>rosids</taxon>
        <taxon>malvids</taxon>
        <taxon>Brassicales</taxon>
        <taxon>Brassicaceae</taxon>
        <taxon>Brassiceae</taxon>
        <taxon>Brassica</taxon>
    </lineage>
</organism>
<accession>A0A8S9MSD1</accession>
<comment type="caution">
    <text evidence="2">The sequence shown here is derived from an EMBL/GenBank/DDBJ whole genome shotgun (WGS) entry which is preliminary data.</text>
</comment>
<evidence type="ECO:0000313" key="2">
    <source>
        <dbReference type="EMBL" id="KAF3486865.1"/>
    </source>
</evidence>
<feature type="region of interest" description="Disordered" evidence="1">
    <location>
        <begin position="1"/>
        <end position="55"/>
    </location>
</feature>
<proteinExistence type="predicted"/>
<protein>
    <submittedName>
        <fullName evidence="2">Uncharacterized protein</fullName>
    </submittedName>
</protein>
<evidence type="ECO:0000256" key="1">
    <source>
        <dbReference type="SAM" id="MobiDB-lite"/>
    </source>
</evidence>
<sequence>MSAAFSRSAPSSPSQLPPENHPSIHRATPELLDSLPSSPRPPTLPGPSNLGENQS</sequence>
<dbReference type="AlphaFoldDB" id="A0A8S9MSD1"/>
<dbReference type="EMBL" id="QGKX02002183">
    <property type="protein sequence ID" value="KAF3486865.1"/>
    <property type="molecule type" value="Genomic_DNA"/>
</dbReference>
<feature type="compositionally biased region" description="Low complexity" evidence="1">
    <location>
        <begin position="1"/>
        <end position="14"/>
    </location>
</feature>
<dbReference type="Proteomes" id="UP000712600">
    <property type="component" value="Unassembled WGS sequence"/>
</dbReference>
<evidence type="ECO:0000313" key="3">
    <source>
        <dbReference type="Proteomes" id="UP000712600"/>
    </source>
</evidence>
<reference evidence="2" key="1">
    <citation type="submission" date="2019-12" db="EMBL/GenBank/DDBJ databases">
        <title>Genome sequencing and annotation of Brassica cretica.</title>
        <authorList>
            <person name="Studholme D.J."/>
            <person name="Sarris P."/>
        </authorList>
    </citation>
    <scope>NUCLEOTIDE SEQUENCE</scope>
    <source>
        <strain evidence="2">PFS-109/04</strain>
        <tissue evidence="2">Leaf</tissue>
    </source>
</reference>